<name>A0A2H9T686_9ZZZZ</name>
<dbReference type="CDD" id="cd01638">
    <property type="entry name" value="CysQ"/>
    <property type="match status" value="1"/>
</dbReference>
<evidence type="ECO:0000256" key="2">
    <source>
        <dbReference type="ARBA" id="ARBA00022842"/>
    </source>
</evidence>
<dbReference type="InterPro" id="IPR000760">
    <property type="entry name" value="Inositol_monophosphatase-like"/>
</dbReference>
<dbReference type="EMBL" id="NSIT01000134">
    <property type="protein sequence ID" value="PJE78737.1"/>
    <property type="molecule type" value="Genomic_DNA"/>
</dbReference>
<dbReference type="GO" id="GO:0008441">
    <property type="term" value="F:3'(2'),5'-bisphosphate nucleotidase activity"/>
    <property type="evidence" value="ECO:0007669"/>
    <property type="project" value="UniProtKB-EC"/>
</dbReference>
<dbReference type="PANTHER" id="PTHR43028:SF5">
    <property type="entry name" value="3'(2'),5'-BISPHOSPHATE NUCLEOTIDASE 1"/>
    <property type="match status" value="1"/>
</dbReference>
<keyword evidence="1" id="KW-0479">Metal-binding</keyword>
<dbReference type="GO" id="GO:0046872">
    <property type="term" value="F:metal ion binding"/>
    <property type="evidence" value="ECO:0007669"/>
    <property type="project" value="UniProtKB-KW"/>
</dbReference>
<dbReference type="InterPro" id="IPR050725">
    <property type="entry name" value="CysQ/Inositol_MonoPase"/>
</dbReference>
<dbReference type="GO" id="GO:0050427">
    <property type="term" value="P:3'-phosphoadenosine 5'-phosphosulfate metabolic process"/>
    <property type="evidence" value="ECO:0007669"/>
    <property type="project" value="TreeGrafter"/>
</dbReference>
<dbReference type="InterPro" id="IPR020583">
    <property type="entry name" value="Inositol_monoP_metal-BS"/>
</dbReference>
<reference evidence="3" key="1">
    <citation type="journal article" date="2017" name="Appl. Environ. Microbiol.">
        <title>Molecular characterization of an Endozoicomonas-like organism causing infection in king scallop Pecten maximus L.</title>
        <authorList>
            <person name="Cano I."/>
            <person name="van Aerle R."/>
            <person name="Ross S."/>
            <person name="Verner-Jeffreys D.W."/>
            <person name="Paley R.K."/>
            <person name="Rimmer G."/>
            <person name="Ryder D."/>
            <person name="Hooper P."/>
            <person name="Stone D."/>
            <person name="Feist S.W."/>
        </authorList>
    </citation>
    <scope>NUCLEOTIDE SEQUENCE</scope>
</reference>
<dbReference type="Pfam" id="PF00459">
    <property type="entry name" value="Inositol_P"/>
    <property type="match status" value="1"/>
</dbReference>
<evidence type="ECO:0000313" key="3">
    <source>
        <dbReference type="EMBL" id="PJE78737.1"/>
    </source>
</evidence>
<organism evidence="3">
    <name type="scientific">invertebrate metagenome</name>
    <dbReference type="NCBI Taxonomy" id="1711999"/>
    <lineage>
        <taxon>unclassified sequences</taxon>
        <taxon>metagenomes</taxon>
        <taxon>organismal metagenomes</taxon>
    </lineage>
</organism>
<dbReference type="Gene3D" id="3.30.540.10">
    <property type="entry name" value="Fructose-1,6-Bisphosphatase, subunit A, domain 1"/>
    <property type="match status" value="1"/>
</dbReference>
<proteinExistence type="predicted"/>
<dbReference type="GO" id="GO:0000103">
    <property type="term" value="P:sulfate assimilation"/>
    <property type="evidence" value="ECO:0007669"/>
    <property type="project" value="TreeGrafter"/>
</dbReference>
<sequence>MGLATEYQETHKWIDLLDSVKDIARKAGEIILKIYGESDVGIRMKSDNTPVTRADLEANQVITEGLISLNLGYPVLAEESEHLPLEQRQLWTRHWLVDPLDGTNEFIHKNGQVTVNIGLIEQNYPLLRLVYVPVTDTCYYGGKTIGAFCQAGKEQSATMKARKINQDNIIVLGSRSYGNA</sequence>
<dbReference type="PANTHER" id="PTHR43028">
    <property type="entry name" value="3'(2'),5'-BISPHOSPHATE NUCLEOTIDASE 1"/>
    <property type="match status" value="1"/>
</dbReference>
<accession>A0A2H9T686</accession>
<dbReference type="PROSITE" id="PS00629">
    <property type="entry name" value="IMP_1"/>
    <property type="match status" value="1"/>
</dbReference>
<comment type="caution">
    <text evidence="3">The sequence shown here is derived from an EMBL/GenBank/DDBJ whole genome shotgun (WGS) entry which is preliminary data.</text>
</comment>
<dbReference type="AlphaFoldDB" id="A0A2H9T686"/>
<dbReference type="EC" id="3.1.3.7" evidence="3"/>
<gene>
    <name evidence="3" type="primary">cysQ</name>
    <name evidence="3" type="ORF">CI610_02313</name>
</gene>
<protein>
    <submittedName>
        <fullName evidence="3">3'(2'),5'-bisphosphate nucleotidase CysQ</fullName>
        <ecNumber evidence="3">3.1.3.7</ecNumber>
    </submittedName>
</protein>
<dbReference type="SUPFAM" id="SSF56655">
    <property type="entry name" value="Carbohydrate phosphatase"/>
    <property type="match status" value="1"/>
</dbReference>
<keyword evidence="3" id="KW-0378">Hydrolase</keyword>
<evidence type="ECO:0000256" key="1">
    <source>
        <dbReference type="ARBA" id="ARBA00022723"/>
    </source>
</evidence>
<keyword evidence="2" id="KW-0460">Magnesium</keyword>